<keyword evidence="1" id="KW-0433">Leucine-rich repeat</keyword>
<dbReference type="InterPro" id="IPR032675">
    <property type="entry name" value="LRR_dom_sf"/>
</dbReference>
<accession>A0A9Q0CL98</accession>
<feature type="domain" description="Disease resistance protein winged helix" evidence="6">
    <location>
        <begin position="450"/>
        <end position="518"/>
    </location>
</feature>
<dbReference type="PANTHER" id="PTHR36766">
    <property type="entry name" value="PLANT BROAD-SPECTRUM MILDEW RESISTANCE PROTEIN RPW8"/>
    <property type="match status" value="1"/>
</dbReference>
<feature type="region of interest" description="Disordered" evidence="4">
    <location>
        <begin position="1276"/>
        <end position="1302"/>
    </location>
</feature>
<dbReference type="Pfam" id="PF00931">
    <property type="entry name" value="NB-ARC"/>
    <property type="match status" value="1"/>
</dbReference>
<dbReference type="PANTHER" id="PTHR36766:SF40">
    <property type="entry name" value="DISEASE RESISTANCE PROTEIN RGA3"/>
    <property type="match status" value="1"/>
</dbReference>
<feature type="compositionally biased region" description="Polar residues" evidence="4">
    <location>
        <begin position="1276"/>
        <end position="1300"/>
    </location>
</feature>
<evidence type="ECO:0000313" key="8">
    <source>
        <dbReference type="EMBL" id="KAJ1695524.1"/>
    </source>
</evidence>
<dbReference type="Gene3D" id="1.10.10.10">
    <property type="entry name" value="Winged helix-like DNA-binding domain superfamily/Winged helix DNA-binding domain"/>
    <property type="match status" value="1"/>
</dbReference>
<dbReference type="GO" id="GO:0042742">
    <property type="term" value="P:defense response to bacterium"/>
    <property type="evidence" value="ECO:0007669"/>
    <property type="project" value="UniProtKB-ARBA"/>
</dbReference>
<dbReference type="Pfam" id="PF25019">
    <property type="entry name" value="LRR_R13L1-DRL21"/>
    <property type="match status" value="1"/>
</dbReference>
<dbReference type="SUPFAM" id="SSF52540">
    <property type="entry name" value="P-loop containing nucleoside triphosphate hydrolases"/>
    <property type="match status" value="1"/>
</dbReference>
<evidence type="ECO:0000256" key="2">
    <source>
        <dbReference type="ARBA" id="ARBA00022737"/>
    </source>
</evidence>
<dbReference type="InterPro" id="IPR056789">
    <property type="entry name" value="LRR_R13L1-DRL21"/>
</dbReference>
<evidence type="ECO:0000256" key="1">
    <source>
        <dbReference type="ARBA" id="ARBA00022614"/>
    </source>
</evidence>
<dbReference type="InterPro" id="IPR002182">
    <property type="entry name" value="NB-ARC"/>
</dbReference>
<evidence type="ECO:0000313" key="9">
    <source>
        <dbReference type="Proteomes" id="UP001151287"/>
    </source>
</evidence>
<organism evidence="8 9">
    <name type="scientific">Rhynchospora breviuscula</name>
    <dbReference type="NCBI Taxonomy" id="2022672"/>
    <lineage>
        <taxon>Eukaryota</taxon>
        <taxon>Viridiplantae</taxon>
        <taxon>Streptophyta</taxon>
        <taxon>Embryophyta</taxon>
        <taxon>Tracheophyta</taxon>
        <taxon>Spermatophyta</taxon>
        <taxon>Magnoliopsida</taxon>
        <taxon>Liliopsida</taxon>
        <taxon>Poales</taxon>
        <taxon>Cyperaceae</taxon>
        <taxon>Cyperoideae</taxon>
        <taxon>Rhynchosporeae</taxon>
        <taxon>Rhynchospora</taxon>
    </lineage>
</organism>
<dbReference type="InterPro" id="IPR027417">
    <property type="entry name" value="P-loop_NTPase"/>
</dbReference>
<feature type="domain" description="R13L1/DRL21-like LRR repeat region" evidence="7">
    <location>
        <begin position="706"/>
        <end position="829"/>
    </location>
</feature>
<sequence length="1467" mass="167027">MTTVEPIVLATLGWVASPLVTKVINKACDHLDTSRDEIQQRLEATVLPRLALAIDKAERSSNRHKLEAWLKRLKDAYYKAEEAIDLLEYERLKQEVKADRKTRIRLRFQSVPVPSILVQKIVLKGRIDKIIEIAKEANEFRDLVEAAVISSAPNNEGQTISQPLGKIFGREKDIEAVVGLLTVKPLDSEPGPSNKHTISVIAITGRSGIGKTALAQCVYHHMDKQSKQKERDCFHRVLWVNAPRKFMAADGFMKILQNIHAKYDPPEHDNYNTSGSINDLGTLVNRMLGFNKFLLILDDFWCDAEDDRKQWEMFISCLIDYLPGSKILLTTQNNLTAEQASLAGQTEVKTYSLQDIKEDQFFKLFMYHAWSGDYSVEIEQFGHTIAAKLKLDPGAAKLVGHQLRVKPDISHWKEISRKDWSRDEEFMKPRIWSYQQLPVHLQRCFAICCLFPKGAGLGVNLLIHFWMAEGFIKEEGGKRMEDIGKNYLNELVNRFFVEEYADERVIYYRLHDLLHDLAEQVQGDDFLKIDYINPRNVPEHVTWKLSQSNNIRHIYLLASRIIEFKDKICLMKNLRTLCVQANCSIPKNVLQEILESSKKLRVLYLFLYDGYLPNCVGNLKHLRFLHLKGSLHLRKLPPSICKLYLLQTLILPSCELVPKELSELINLRDIDVEDETILSHISHVGRMTCLQGLKQFAVTKARGHELHQLENLNQLRGRMCITGLENLTSIDDAINAKIKSKTHLEELEFRWNSYERVVDDFQLLDALQPHYDVTGLTVNCFIGKSFPNWLLGPNPLEHLNKLVLINCVNISSMSSISESLPNCESLSLIGLFNLIEMPLLPPKLVTLILHQIPLVDYISESDLLMKKRRKESMSVYAEKIKMHMGSIKQDVKVLFEPVERYAKFVKTRDPGMEKIDPQNQLSDAWDTCMRCHLESMLNKERESKLFLPPSLSSLVISLCSITSDALSTCIQSLVALSELILVEIQTITSLPPQETMCTLKNLRYICIKDCYLLSSLGGIRTLTSLKSLKLERCLSLENSSIEQLPSSLQKLEFIDCANIDAILDRSDLPVLTVMNVWNVVYGGHLRDNNEREVLRGVLRVGHFSRLKELTIGGGHICLDGLNSLTSLYCLRVFCSTIYPSSRIDNIQIKVVCVQHPSLLKKMLSDEIISSIEALSILAFGGDSIDDEVFQSLTSLKHLHIEQCDITHLPVQLKTLPSLRSISLNDCSKLCEVESLPKNLFKLEIKDCPTLLEKLNNDGSFLIWYHEGTTIIRFSTEGQTTPRPSQLTQQVGKSHPAQQPLPNRPQVLHLQADQYQSSTTTVQRHRSIEALPDDSSNLPRPQDDLTLLWTTFAKNGFTVTEGLKILSNINLKQDSLDPSFIALIQHILWTEAAKRDNHKVLNMLNRLYSTLSADAWSKAIDAFKQDKREFTLEELFGTWTLDGQYNPPEYLITMGRDDLAQTDGASKP</sequence>
<evidence type="ECO:0000259" key="7">
    <source>
        <dbReference type="Pfam" id="PF25019"/>
    </source>
</evidence>
<dbReference type="OrthoDB" id="692419at2759"/>
<dbReference type="FunFam" id="1.10.10.10:FF:000322">
    <property type="entry name" value="Probable disease resistance protein At1g63360"/>
    <property type="match status" value="1"/>
</dbReference>
<dbReference type="Pfam" id="PF23559">
    <property type="entry name" value="WHD_DRP"/>
    <property type="match status" value="1"/>
</dbReference>
<dbReference type="GO" id="GO:0002758">
    <property type="term" value="P:innate immune response-activating signaling pathway"/>
    <property type="evidence" value="ECO:0007669"/>
    <property type="project" value="UniProtKB-ARBA"/>
</dbReference>
<dbReference type="GO" id="GO:0009626">
    <property type="term" value="P:plant-type hypersensitive response"/>
    <property type="evidence" value="ECO:0007669"/>
    <property type="project" value="UniProtKB-ARBA"/>
</dbReference>
<name>A0A9Q0CL98_9POAL</name>
<dbReference type="InterPro" id="IPR036388">
    <property type="entry name" value="WH-like_DNA-bd_sf"/>
</dbReference>
<evidence type="ECO:0000256" key="3">
    <source>
        <dbReference type="ARBA" id="ARBA00022821"/>
    </source>
</evidence>
<evidence type="ECO:0000259" key="5">
    <source>
        <dbReference type="Pfam" id="PF00931"/>
    </source>
</evidence>
<dbReference type="Gene3D" id="3.80.10.10">
    <property type="entry name" value="Ribonuclease Inhibitor"/>
    <property type="match status" value="3"/>
</dbReference>
<protein>
    <submittedName>
        <fullName evidence="8">Uncharacterized protein</fullName>
    </submittedName>
</protein>
<dbReference type="GO" id="GO:0043531">
    <property type="term" value="F:ADP binding"/>
    <property type="evidence" value="ECO:0007669"/>
    <property type="project" value="InterPro"/>
</dbReference>
<keyword evidence="3" id="KW-0611">Plant defense</keyword>
<keyword evidence="2" id="KW-0677">Repeat</keyword>
<dbReference type="PRINTS" id="PR00364">
    <property type="entry name" value="DISEASERSIST"/>
</dbReference>
<dbReference type="InterPro" id="IPR058922">
    <property type="entry name" value="WHD_DRP"/>
</dbReference>
<dbReference type="Gene3D" id="3.40.50.300">
    <property type="entry name" value="P-loop containing nucleotide triphosphate hydrolases"/>
    <property type="match status" value="1"/>
</dbReference>
<keyword evidence="9" id="KW-1185">Reference proteome</keyword>
<dbReference type="Proteomes" id="UP001151287">
    <property type="component" value="Unassembled WGS sequence"/>
</dbReference>
<evidence type="ECO:0000256" key="4">
    <source>
        <dbReference type="SAM" id="MobiDB-lite"/>
    </source>
</evidence>
<gene>
    <name evidence="8" type="ORF">LUZ63_012222</name>
</gene>
<evidence type="ECO:0000259" key="6">
    <source>
        <dbReference type="Pfam" id="PF23559"/>
    </source>
</evidence>
<proteinExistence type="predicted"/>
<reference evidence="8" key="1">
    <citation type="journal article" date="2022" name="Cell">
        <title>Repeat-based holocentromeres influence genome architecture and karyotype evolution.</title>
        <authorList>
            <person name="Hofstatter P.G."/>
            <person name="Thangavel G."/>
            <person name="Lux T."/>
            <person name="Neumann P."/>
            <person name="Vondrak T."/>
            <person name="Novak P."/>
            <person name="Zhang M."/>
            <person name="Costa L."/>
            <person name="Castellani M."/>
            <person name="Scott A."/>
            <person name="Toegelov H."/>
            <person name="Fuchs J."/>
            <person name="Mata-Sucre Y."/>
            <person name="Dias Y."/>
            <person name="Vanzela A.L.L."/>
            <person name="Huettel B."/>
            <person name="Almeida C.C.S."/>
            <person name="Simkova H."/>
            <person name="Souza G."/>
            <person name="Pedrosa-Harand A."/>
            <person name="Macas J."/>
            <person name="Mayer K.F.X."/>
            <person name="Houben A."/>
            <person name="Marques A."/>
        </authorList>
    </citation>
    <scope>NUCLEOTIDE SEQUENCE</scope>
    <source>
        <strain evidence="8">RhyBre1mFocal</strain>
    </source>
</reference>
<feature type="domain" description="NB-ARC" evidence="5">
    <location>
        <begin position="195"/>
        <end position="370"/>
    </location>
</feature>
<dbReference type="SUPFAM" id="SSF52058">
    <property type="entry name" value="L domain-like"/>
    <property type="match status" value="2"/>
</dbReference>
<dbReference type="EMBL" id="JAMQYH010000003">
    <property type="protein sequence ID" value="KAJ1695524.1"/>
    <property type="molecule type" value="Genomic_DNA"/>
</dbReference>
<comment type="caution">
    <text evidence="8">The sequence shown here is derived from an EMBL/GenBank/DDBJ whole genome shotgun (WGS) entry which is preliminary data.</text>
</comment>